<feature type="transmembrane region" description="Helical" evidence="1">
    <location>
        <begin position="7"/>
        <end position="26"/>
    </location>
</feature>
<accession>A0A927N011</accession>
<evidence type="ECO:0000313" key="2">
    <source>
        <dbReference type="EMBL" id="MBE1606447.1"/>
    </source>
</evidence>
<organism evidence="2 3">
    <name type="scientific">Actinopolymorpha pittospori</name>
    <dbReference type="NCBI Taxonomy" id="648752"/>
    <lineage>
        <taxon>Bacteria</taxon>
        <taxon>Bacillati</taxon>
        <taxon>Actinomycetota</taxon>
        <taxon>Actinomycetes</taxon>
        <taxon>Propionibacteriales</taxon>
        <taxon>Actinopolymorphaceae</taxon>
        <taxon>Actinopolymorpha</taxon>
    </lineage>
</organism>
<keyword evidence="1" id="KW-0472">Membrane</keyword>
<reference evidence="2" key="1">
    <citation type="submission" date="2020-10" db="EMBL/GenBank/DDBJ databases">
        <title>Sequencing the genomes of 1000 actinobacteria strains.</title>
        <authorList>
            <person name="Klenk H.-P."/>
        </authorList>
    </citation>
    <scope>NUCLEOTIDE SEQUENCE</scope>
    <source>
        <strain evidence="2">DSM 45354</strain>
    </source>
</reference>
<keyword evidence="3" id="KW-1185">Reference proteome</keyword>
<dbReference type="AlphaFoldDB" id="A0A927N011"/>
<keyword evidence="1" id="KW-1133">Transmembrane helix</keyword>
<dbReference type="EMBL" id="JADBEM010000001">
    <property type="protein sequence ID" value="MBE1606447.1"/>
    <property type="molecule type" value="Genomic_DNA"/>
</dbReference>
<evidence type="ECO:0000256" key="1">
    <source>
        <dbReference type="SAM" id="Phobius"/>
    </source>
</evidence>
<keyword evidence="1" id="KW-0812">Transmembrane</keyword>
<proteinExistence type="predicted"/>
<evidence type="ECO:0000313" key="3">
    <source>
        <dbReference type="Proteomes" id="UP000638648"/>
    </source>
</evidence>
<comment type="caution">
    <text evidence="2">The sequence shown here is derived from an EMBL/GenBank/DDBJ whole genome shotgun (WGS) entry which is preliminary data.</text>
</comment>
<dbReference type="Proteomes" id="UP000638648">
    <property type="component" value="Unassembled WGS sequence"/>
</dbReference>
<name>A0A927N011_9ACTN</name>
<protein>
    <submittedName>
        <fullName evidence="2">Uncharacterized protein</fullName>
    </submittedName>
</protein>
<sequence>MPRGVPLLVARVASPLVLVALPWAPYAGANV</sequence>
<gene>
    <name evidence="2" type="ORF">HEB94_003295</name>
</gene>